<keyword evidence="2" id="KW-0805">Transcription regulation</keyword>
<dbReference type="Proteomes" id="UP000184241">
    <property type="component" value="Unassembled WGS sequence"/>
</dbReference>
<keyword evidence="3" id="KW-0731">Sigma factor</keyword>
<keyword evidence="4" id="KW-0238">DNA-binding</keyword>
<evidence type="ECO:0000259" key="6">
    <source>
        <dbReference type="Pfam" id="PF04542"/>
    </source>
</evidence>
<dbReference type="GO" id="GO:0003677">
    <property type="term" value="F:DNA binding"/>
    <property type="evidence" value="ECO:0007669"/>
    <property type="project" value="UniProtKB-KW"/>
</dbReference>
<dbReference type="SUPFAM" id="SSF88659">
    <property type="entry name" value="Sigma3 and sigma4 domains of RNA polymerase sigma factors"/>
    <property type="match status" value="1"/>
</dbReference>
<evidence type="ECO:0000256" key="5">
    <source>
        <dbReference type="ARBA" id="ARBA00023163"/>
    </source>
</evidence>
<evidence type="ECO:0000313" key="8">
    <source>
        <dbReference type="EMBL" id="SHH79247.1"/>
    </source>
</evidence>
<dbReference type="EMBL" id="FQXU01000004">
    <property type="protein sequence ID" value="SHH79247.1"/>
    <property type="molecule type" value="Genomic_DNA"/>
</dbReference>
<dbReference type="InterPro" id="IPR013249">
    <property type="entry name" value="RNA_pol_sigma70_r4_t2"/>
</dbReference>
<dbReference type="InterPro" id="IPR036388">
    <property type="entry name" value="WH-like_DNA-bd_sf"/>
</dbReference>
<evidence type="ECO:0000256" key="4">
    <source>
        <dbReference type="ARBA" id="ARBA00023125"/>
    </source>
</evidence>
<dbReference type="PANTHER" id="PTHR43133:SF8">
    <property type="entry name" value="RNA POLYMERASE SIGMA FACTOR HI_1459-RELATED"/>
    <property type="match status" value="1"/>
</dbReference>
<dbReference type="InterPro" id="IPR039425">
    <property type="entry name" value="RNA_pol_sigma-70-like"/>
</dbReference>
<evidence type="ECO:0000259" key="7">
    <source>
        <dbReference type="Pfam" id="PF08281"/>
    </source>
</evidence>
<evidence type="ECO:0000256" key="2">
    <source>
        <dbReference type="ARBA" id="ARBA00023015"/>
    </source>
</evidence>
<dbReference type="Gene3D" id="1.10.10.10">
    <property type="entry name" value="Winged helix-like DNA-binding domain superfamily/Winged helix DNA-binding domain"/>
    <property type="match status" value="1"/>
</dbReference>
<feature type="domain" description="RNA polymerase sigma-70 region 2" evidence="6">
    <location>
        <begin position="24"/>
        <end position="90"/>
    </location>
</feature>
<dbReference type="InterPro" id="IPR013325">
    <property type="entry name" value="RNA_pol_sigma_r2"/>
</dbReference>
<evidence type="ECO:0000256" key="3">
    <source>
        <dbReference type="ARBA" id="ARBA00023082"/>
    </source>
</evidence>
<dbReference type="SUPFAM" id="SSF88946">
    <property type="entry name" value="Sigma2 domain of RNA polymerase sigma factors"/>
    <property type="match status" value="1"/>
</dbReference>
<dbReference type="GO" id="GO:0016987">
    <property type="term" value="F:sigma factor activity"/>
    <property type="evidence" value="ECO:0007669"/>
    <property type="project" value="UniProtKB-KW"/>
</dbReference>
<dbReference type="PANTHER" id="PTHR43133">
    <property type="entry name" value="RNA POLYMERASE ECF-TYPE SIGMA FACTO"/>
    <property type="match status" value="1"/>
</dbReference>
<dbReference type="Pfam" id="PF04542">
    <property type="entry name" value="Sigma70_r2"/>
    <property type="match status" value="1"/>
</dbReference>
<evidence type="ECO:0000256" key="1">
    <source>
        <dbReference type="ARBA" id="ARBA00010641"/>
    </source>
</evidence>
<proteinExistence type="inferred from homology"/>
<reference evidence="8 9" key="1">
    <citation type="submission" date="2016-11" db="EMBL/GenBank/DDBJ databases">
        <authorList>
            <person name="Jaros S."/>
            <person name="Januszkiewicz K."/>
            <person name="Wedrychowicz H."/>
        </authorList>
    </citation>
    <scope>NUCLEOTIDE SEQUENCE [LARGE SCALE GENOMIC DNA]</scope>
    <source>
        <strain evidence="8 9">DSM 6191</strain>
    </source>
</reference>
<evidence type="ECO:0000313" key="9">
    <source>
        <dbReference type="Proteomes" id="UP000184241"/>
    </source>
</evidence>
<dbReference type="RefSeq" id="WP_073016994.1">
    <property type="nucleotide sequence ID" value="NZ_FQXU01000004.1"/>
</dbReference>
<organism evidence="8 9">
    <name type="scientific">Clostridium intestinale DSM 6191</name>
    <dbReference type="NCBI Taxonomy" id="1121320"/>
    <lineage>
        <taxon>Bacteria</taxon>
        <taxon>Bacillati</taxon>
        <taxon>Bacillota</taxon>
        <taxon>Clostridia</taxon>
        <taxon>Eubacteriales</taxon>
        <taxon>Clostridiaceae</taxon>
        <taxon>Clostridium</taxon>
    </lineage>
</organism>
<dbReference type="Gene3D" id="1.10.1740.10">
    <property type="match status" value="1"/>
</dbReference>
<comment type="similarity">
    <text evidence="1">Belongs to the sigma-70 factor family. ECF subfamily.</text>
</comment>
<dbReference type="InterPro" id="IPR007627">
    <property type="entry name" value="RNA_pol_sigma70_r2"/>
</dbReference>
<dbReference type="AlphaFoldDB" id="A0A1M5VVL8"/>
<name>A0A1M5VVL8_9CLOT</name>
<dbReference type="InterPro" id="IPR013324">
    <property type="entry name" value="RNA_pol_sigma_r3/r4-like"/>
</dbReference>
<dbReference type="Pfam" id="PF08281">
    <property type="entry name" value="Sigma70_r4_2"/>
    <property type="match status" value="1"/>
</dbReference>
<sequence>MVIKEDNLIEELDKRNSEALEYIIQKYANLIFKVVINVLGSDNRELAKECIGDVYMLVWNKYKLYNPEKASFKNWLLAVSKYKAIDYKRTCKNLENVELDKESIRAPNDVEKDFIDKENVKEVLGFLNNEKPIDKEIFIRKYIYEESIEEISKNLNLSKGAVYNRLWRTRNFLAEKIKCYKKEAIE</sequence>
<accession>A0A1M5VVL8</accession>
<keyword evidence="5" id="KW-0804">Transcription</keyword>
<protein>
    <submittedName>
        <fullName evidence="8">RNA polymerase sigma-70 factor, ECF subfamily</fullName>
    </submittedName>
</protein>
<dbReference type="NCBIfam" id="TIGR02937">
    <property type="entry name" value="sigma70-ECF"/>
    <property type="match status" value="1"/>
</dbReference>
<dbReference type="GO" id="GO:0006352">
    <property type="term" value="P:DNA-templated transcription initiation"/>
    <property type="evidence" value="ECO:0007669"/>
    <property type="project" value="InterPro"/>
</dbReference>
<gene>
    <name evidence="8" type="ORF">SAMN02745941_00810</name>
</gene>
<dbReference type="InterPro" id="IPR014284">
    <property type="entry name" value="RNA_pol_sigma-70_dom"/>
</dbReference>
<feature type="domain" description="RNA polymerase sigma factor 70 region 4 type 2" evidence="7">
    <location>
        <begin position="132"/>
        <end position="171"/>
    </location>
</feature>